<evidence type="ECO:0000313" key="2">
    <source>
        <dbReference type="Proteomes" id="UP000240760"/>
    </source>
</evidence>
<dbReference type="EMBL" id="KZ679126">
    <property type="protein sequence ID" value="PTB80920.1"/>
    <property type="molecule type" value="Genomic_DNA"/>
</dbReference>
<name>A0A2T4CH93_TRILO</name>
<organism evidence="1 2">
    <name type="scientific">Trichoderma longibrachiatum ATCC 18648</name>
    <dbReference type="NCBI Taxonomy" id="983965"/>
    <lineage>
        <taxon>Eukaryota</taxon>
        <taxon>Fungi</taxon>
        <taxon>Dikarya</taxon>
        <taxon>Ascomycota</taxon>
        <taxon>Pezizomycotina</taxon>
        <taxon>Sordariomycetes</taxon>
        <taxon>Hypocreomycetidae</taxon>
        <taxon>Hypocreales</taxon>
        <taxon>Hypocreaceae</taxon>
        <taxon>Trichoderma</taxon>
    </lineage>
</organism>
<gene>
    <name evidence="1" type="ORF">M440DRAFT_1396066</name>
</gene>
<accession>A0A2T4CH93</accession>
<evidence type="ECO:0000313" key="1">
    <source>
        <dbReference type="EMBL" id="PTB80920.1"/>
    </source>
</evidence>
<keyword evidence="2" id="KW-1185">Reference proteome</keyword>
<sequence>MSPQGASSAAQKQSLSAAALSVSMPFSLSSLGMLPGEMPLSCNKCHDCTEYHSIAGIDSRYQDSEWPRCMQGAFARETRNA</sequence>
<dbReference type="Proteomes" id="UP000240760">
    <property type="component" value="Unassembled WGS sequence"/>
</dbReference>
<dbReference type="AlphaFoldDB" id="A0A2T4CH93"/>
<proteinExistence type="predicted"/>
<protein>
    <submittedName>
        <fullName evidence="1">Uncharacterized protein</fullName>
    </submittedName>
</protein>
<reference evidence="1 2" key="1">
    <citation type="submission" date="2016-07" db="EMBL/GenBank/DDBJ databases">
        <title>Multiple horizontal gene transfer events from other fungi enriched the ability of initially mycotrophic Trichoderma (Ascomycota) to feed on dead plant biomass.</title>
        <authorList>
            <consortium name="DOE Joint Genome Institute"/>
            <person name="Aerts A."/>
            <person name="Atanasova L."/>
            <person name="Chenthamara K."/>
            <person name="Zhang J."/>
            <person name="Grujic M."/>
            <person name="Henrissat B."/>
            <person name="Kuo A."/>
            <person name="Salamov A."/>
            <person name="Lipzen A."/>
            <person name="Labutti K."/>
            <person name="Barry K."/>
            <person name="Miao Y."/>
            <person name="Rahimi M.J."/>
            <person name="Shen Q."/>
            <person name="Grigoriev I.V."/>
            <person name="Kubicek C.P."/>
            <person name="Druzhinina I.S."/>
        </authorList>
    </citation>
    <scope>NUCLEOTIDE SEQUENCE [LARGE SCALE GENOMIC DNA]</scope>
    <source>
        <strain evidence="1 2">ATCC 18648</strain>
    </source>
</reference>